<dbReference type="Pfam" id="PF02096">
    <property type="entry name" value="60KD_IMP"/>
    <property type="match status" value="1"/>
</dbReference>
<dbReference type="PANTHER" id="PTHR12428:SF34">
    <property type="entry name" value="MITOCHONDRIAL INNER MEMBRANE PROTEIN OXA1-LIKE"/>
    <property type="match status" value="1"/>
</dbReference>
<organism evidence="9 10">
    <name type="scientific">Actinidia chinensis var. chinensis</name>
    <name type="common">Chinese soft-hair kiwi</name>
    <dbReference type="NCBI Taxonomy" id="1590841"/>
    <lineage>
        <taxon>Eukaryota</taxon>
        <taxon>Viridiplantae</taxon>
        <taxon>Streptophyta</taxon>
        <taxon>Embryophyta</taxon>
        <taxon>Tracheophyta</taxon>
        <taxon>Spermatophyta</taxon>
        <taxon>Magnoliopsida</taxon>
        <taxon>eudicotyledons</taxon>
        <taxon>Gunneridae</taxon>
        <taxon>Pentapetalae</taxon>
        <taxon>asterids</taxon>
        <taxon>Ericales</taxon>
        <taxon>Actinidiaceae</taxon>
        <taxon>Actinidia</taxon>
    </lineage>
</organism>
<dbReference type="GO" id="GO:0032979">
    <property type="term" value="P:protein insertion into mitochondrial inner membrane from matrix"/>
    <property type="evidence" value="ECO:0007669"/>
    <property type="project" value="TreeGrafter"/>
</dbReference>
<comment type="caution">
    <text evidence="9">The sequence shown here is derived from an EMBL/GenBank/DDBJ whole genome shotgun (WGS) entry which is preliminary data.</text>
</comment>
<dbReference type="GO" id="GO:0032977">
    <property type="term" value="F:membrane insertase activity"/>
    <property type="evidence" value="ECO:0007669"/>
    <property type="project" value="InterPro"/>
</dbReference>
<sequence>MAFRRSFSTRATFLARQRFSPSFSHINRDDDHKRREDREINAFLQHRSFGSGINALVGFGTSFQDQRCSQFSASRLFFRRNMSAAVGEGVEKIEYMSDVAEVIADRTVDAVVSAAPAVSEIAVAAADSAFPVAALQYLIDNVHSFTGFNWWASIVLTTLLIRGATVPLLINQLKSTAKLSILRPHLEEIKQEMHDRGMEPQAVAEGEKRMQALFKEHGVTPFTPLKGLLFQGPVFISFFLAISNMVEKVPSMKYGGAYWFTDLTTPDSLYIFPALTALTFLITVECNMQEGMEGNPSAQTMKNVSRVFAALTVPFTMSFPKAIFCYWVTTNIFSLVYGLVLKAPGVKKFLGVPEVPVAPPPTASDKPALPFFEVLKKYIAARQANASGIEAPKPAANYKISSSPVISQKLKTLEKQVKRRKKNKRR</sequence>
<evidence type="ECO:0000256" key="3">
    <source>
        <dbReference type="ARBA" id="ARBA00022692"/>
    </source>
</evidence>
<dbReference type="OMA" id="IMTDIAD"/>
<evidence type="ECO:0000259" key="8">
    <source>
        <dbReference type="Pfam" id="PF02096"/>
    </source>
</evidence>
<dbReference type="CDD" id="cd20069">
    <property type="entry name" value="5TM_Oxa1-like"/>
    <property type="match status" value="1"/>
</dbReference>
<keyword evidence="3 6" id="KW-0812">Transmembrane</keyword>
<dbReference type="InterPro" id="IPR001708">
    <property type="entry name" value="YidC/ALB3/OXA1/COX18"/>
</dbReference>
<proteinExistence type="inferred from homology"/>
<accession>A0A2R6PHS5</accession>
<feature type="transmembrane region" description="Helical" evidence="7">
    <location>
        <begin position="150"/>
        <end position="170"/>
    </location>
</feature>
<comment type="similarity">
    <text evidence="2">Belongs to the OXA1/ALB3/YidC (TC 2.A.9.2) family.</text>
</comment>
<evidence type="ECO:0000256" key="2">
    <source>
        <dbReference type="ARBA" id="ARBA00010583"/>
    </source>
</evidence>
<feature type="transmembrane region" description="Helical" evidence="7">
    <location>
        <begin position="268"/>
        <end position="286"/>
    </location>
</feature>
<comment type="subcellular location">
    <subcellularLocation>
        <location evidence="1 6">Membrane</location>
        <topology evidence="1 6">Multi-pass membrane protein</topology>
    </subcellularLocation>
</comment>
<evidence type="ECO:0000313" key="9">
    <source>
        <dbReference type="EMBL" id="PSR91436.1"/>
    </source>
</evidence>
<dbReference type="Gramene" id="PSR91436">
    <property type="protein sequence ID" value="PSR91436"/>
    <property type="gene ID" value="CEY00_Acc28780"/>
</dbReference>
<evidence type="ECO:0000256" key="4">
    <source>
        <dbReference type="ARBA" id="ARBA00022989"/>
    </source>
</evidence>
<dbReference type="InterPro" id="IPR028055">
    <property type="entry name" value="YidC/Oxa/ALB_C"/>
</dbReference>
<dbReference type="STRING" id="1590841.A0A2R6PHS5"/>
<evidence type="ECO:0000256" key="6">
    <source>
        <dbReference type="RuleBase" id="RU003945"/>
    </source>
</evidence>
<dbReference type="EMBL" id="NKQK01000025">
    <property type="protein sequence ID" value="PSR91436.1"/>
    <property type="molecule type" value="Genomic_DNA"/>
</dbReference>
<dbReference type="GO" id="GO:0005743">
    <property type="term" value="C:mitochondrial inner membrane"/>
    <property type="evidence" value="ECO:0007669"/>
    <property type="project" value="TreeGrafter"/>
</dbReference>
<evidence type="ECO:0000256" key="7">
    <source>
        <dbReference type="SAM" id="Phobius"/>
    </source>
</evidence>
<reference evidence="10" key="2">
    <citation type="journal article" date="2018" name="BMC Genomics">
        <title>A manually annotated Actinidia chinensis var. chinensis (kiwifruit) genome highlights the challenges associated with draft genomes and gene prediction in plants.</title>
        <authorList>
            <person name="Pilkington S.M."/>
            <person name="Crowhurst R."/>
            <person name="Hilario E."/>
            <person name="Nardozza S."/>
            <person name="Fraser L."/>
            <person name="Peng Y."/>
            <person name="Gunaseelan K."/>
            <person name="Simpson R."/>
            <person name="Tahir J."/>
            <person name="Deroles S.C."/>
            <person name="Templeton K."/>
            <person name="Luo Z."/>
            <person name="Davy M."/>
            <person name="Cheng C."/>
            <person name="McNeilage M."/>
            <person name="Scaglione D."/>
            <person name="Liu Y."/>
            <person name="Zhang Q."/>
            <person name="Datson P."/>
            <person name="De Silva N."/>
            <person name="Gardiner S.E."/>
            <person name="Bassett H."/>
            <person name="Chagne D."/>
            <person name="McCallum J."/>
            <person name="Dzierzon H."/>
            <person name="Deng C."/>
            <person name="Wang Y.Y."/>
            <person name="Barron L."/>
            <person name="Manako K."/>
            <person name="Bowen J."/>
            <person name="Foster T.M."/>
            <person name="Erridge Z.A."/>
            <person name="Tiffin H."/>
            <person name="Waite C.N."/>
            <person name="Davies K.M."/>
            <person name="Grierson E.P."/>
            <person name="Laing W.A."/>
            <person name="Kirk R."/>
            <person name="Chen X."/>
            <person name="Wood M."/>
            <person name="Montefiori M."/>
            <person name="Brummell D.A."/>
            <person name="Schwinn K.E."/>
            <person name="Catanach A."/>
            <person name="Fullerton C."/>
            <person name="Li D."/>
            <person name="Meiyalaghan S."/>
            <person name="Nieuwenhuizen N."/>
            <person name="Read N."/>
            <person name="Prakash R."/>
            <person name="Hunter D."/>
            <person name="Zhang H."/>
            <person name="McKenzie M."/>
            <person name="Knabel M."/>
            <person name="Harris A."/>
            <person name="Allan A.C."/>
            <person name="Gleave A."/>
            <person name="Chen A."/>
            <person name="Janssen B.J."/>
            <person name="Plunkett B."/>
            <person name="Ampomah-Dwamena C."/>
            <person name="Voogd C."/>
            <person name="Leif D."/>
            <person name="Lafferty D."/>
            <person name="Souleyre E.J.F."/>
            <person name="Varkonyi-Gasic E."/>
            <person name="Gambi F."/>
            <person name="Hanley J."/>
            <person name="Yao J.L."/>
            <person name="Cheung J."/>
            <person name="David K.M."/>
            <person name="Warren B."/>
            <person name="Marsh K."/>
            <person name="Snowden K.C."/>
            <person name="Lin-Wang K."/>
            <person name="Brian L."/>
            <person name="Martinez-Sanchez M."/>
            <person name="Wang M."/>
            <person name="Ileperuma N."/>
            <person name="Macnee N."/>
            <person name="Campin R."/>
            <person name="McAtee P."/>
            <person name="Drummond R.S.M."/>
            <person name="Espley R.V."/>
            <person name="Ireland H.S."/>
            <person name="Wu R."/>
            <person name="Atkinson R.G."/>
            <person name="Karunairetnam S."/>
            <person name="Bulley S."/>
            <person name="Chunkath S."/>
            <person name="Hanley Z."/>
            <person name="Storey R."/>
            <person name="Thrimawithana A.H."/>
            <person name="Thomson S."/>
            <person name="David C."/>
            <person name="Testolin R."/>
            <person name="Huang H."/>
            <person name="Hellens R.P."/>
            <person name="Schaffer R.J."/>
        </authorList>
    </citation>
    <scope>NUCLEOTIDE SEQUENCE [LARGE SCALE GENOMIC DNA]</scope>
    <source>
        <strain evidence="10">cv. Red5</strain>
    </source>
</reference>
<evidence type="ECO:0000256" key="5">
    <source>
        <dbReference type="ARBA" id="ARBA00023136"/>
    </source>
</evidence>
<reference evidence="9 10" key="1">
    <citation type="submission" date="2017-07" db="EMBL/GenBank/DDBJ databases">
        <title>An improved, manually edited Actinidia chinensis var. chinensis (kiwifruit) genome highlights the challenges associated with draft genomes and gene prediction in plants.</title>
        <authorList>
            <person name="Pilkington S."/>
            <person name="Crowhurst R."/>
            <person name="Hilario E."/>
            <person name="Nardozza S."/>
            <person name="Fraser L."/>
            <person name="Peng Y."/>
            <person name="Gunaseelan K."/>
            <person name="Simpson R."/>
            <person name="Tahir J."/>
            <person name="Deroles S."/>
            <person name="Templeton K."/>
            <person name="Luo Z."/>
            <person name="Davy M."/>
            <person name="Cheng C."/>
            <person name="Mcneilage M."/>
            <person name="Scaglione D."/>
            <person name="Liu Y."/>
            <person name="Zhang Q."/>
            <person name="Datson P."/>
            <person name="De Silva N."/>
            <person name="Gardiner S."/>
            <person name="Bassett H."/>
            <person name="Chagne D."/>
            <person name="Mccallum J."/>
            <person name="Dzierzon H."/>
            <person name="Deng C."/>
            <person name="Wang Y.-Y."/>
            <person name="Barron N."/>
            <person name="Manako K."/>
            <person name="Bowen J."/>
            <person name="Foster T."/>
            <person name="Erridge Z."/>
            <person name="Tiffin H."/>
            <person name="Waite C."/>
            <person name="Davies K."/>
            <person name="Grierson E."/>
            <person name="Laing W."/>
            <person name="Kirk R."/>
            <person name="Chen X."/>
            <person name="Wood M."/>
            <person name="Montefiori M."/>
            <person name="Brummell D."/>
            <person name="Schwinn K."/>
            <person name="Catanach A."/>
            <person name="Fullerton C."/>
            <person name="Li D."/>
            <person name="Meiyalaghan S."/>
            <person name="Nieuwenhuizen N."/>
            <person name="Read N."/>
            <person name="Prakash R."/>
            <person name="Hunter D."/>
            <person name="Zhang H."/>
            <person name="Mckenzie M."/>
            <person name="Knabel M."/>
            <person name="Harris A."/>
            <person name="Allan A."/>
            <person name="Chen A."/>
            <person name="Janssen B."/>
            <person name="Plunkett B."/>
            <person name="Dwamena C."/>
            <person name="Voogd C."/>
            <person name="Leif D."/>
            <person name="Lafferty D."/>
            <person name="Souleyre E."/>
            <person name="Varkonyi-Gasic E."/>
            <person name="Gambi F."/>
            <person name="Hanley J."/>
            <person name="Yao J.-L."/>
            <person name="Cheung J."/>
            <person name="David K."/>
            <person name="Warren B."/>
            <person name="Marsh K."/>
            <person name="Snowden K."/>
            <person name="Lin-Wang K."/>
            <person name="Brian L."/>
            <person name="Martinez-Sanchez M."/>
            <person name="Wang M."/>
            <person name="Ileperuma N."/>
            <person name="Macnee N."/>
            <person name="Campin R."/>
            <person name="Mcatee P."/>
            <person name="Drummond R."/>
            <person name="Espley R."/>
            <person name="Ireland H."/>
            <person name="Wu R."/>
            <person name="Atkinson R."/>
            <person name="Karunairetnam S."/>
            <person name="Bulley S."/>
            <person name="Chunkath S."/>
            <person name="Hanley Z."/>
            <person name="Storey R."/>
            <person name="Thrimawithana A."/>
            <person name="Thomson S."/>
            <person name="David C."/>
            <person name="Testolin R."/>
        </authorList>
    </citation>
    <scope>NUCLEOTIDE SEQUENCE [LARGE SCALE GENOMIC DNA]</scope>
    <source>
        <strain evidence="10">cv. Red5</strain>
        <tissue evidence="9">Young leaf</tissue>
    </source>
</reference>
<dbReference type="AlphaFoldDB" id="A0A2R6PHS5"/>
<dbReference type="FunCoup" id="A0A2R6PHS5">
    <property type="interactions" value="4776"/>
</dbReference>
<feature type="domain" description="Membrane insertase YidC/Oxa/ALB C-terminal" evidence="8">
    <location>
        <begin position="150"/>
        <end position="340"/>
    </location>
</feature>
<dbReference type="NCBIfam" id="TIGR03592">
    <property type="entry name" value="yidC_oxa1_cterm"/>
    <property type="match status" value="1"/>
</dbReference>
<keyword evidence="10" id="KW-1185">Reference proteome</keyword>
<evidence type="ECO:0000313" key="10">
    <source>
        <dbReference type="Proteomes" id="UP000241394"/>
    </source>
</evidence>
<name>A0A2R6PHS5_ACTCC</name>
<gene>
    <name evidence="9" type="ORF">CEY00_Acc28780</name>
</gene>
<keyword evidence="4 7" id="KW-1133">Transmembrane helix</keyword>
<feature type="transmembrane region" description="Helical" evidence="7">
    <location>
        <begin position="228"/>
        <end position="246"/>
    </location>
</feature>
<comment type="similarity">
    <text evidence="6">Belongs to the OXA1/ALB3/YidC family.</text>
</comment>
<dbReference type="OrthoDB" id="2148490at2759"/>
<evidence type="ECO:0000256" key="1">
    <source>
        <dbReference type="ARBA" id="ARBA00004141"/>
    </source>
</evidence>
<keyword evidence="5 7" id="KW-0472">Membrane</keyword>
<dbReference type="PANTHER" id="PTHR12428">
    <property type="entry name" value="OXA1"/>
    <property type="match status" value="1"/>
</dbReference>
<dbReference type="Proteomes" id="UP000241394">
    <property type="component" value="Chromosome LG25"/>
</dbReference>
<dbReference type="InParanoid" id="A0A2R6PHS5"/>
<protein>
    <submittedName>
        <fullName evidence="9">Mitochondrial inner membrane protein</fullName>
    </submittedName>
</protein>